<feature type="region of interest" description="Disordered" evidence="1">
    <location>
        <begin position="207"/>
        <end position="231"/>
    </location>
</feature>
<keyword evidence="3" id="KW-1185">Reference proteome</keyword>
<feature type="region of interest" description="Disordered" evidence="1">
    <location>
        <begin position="130"/>
        <end position="159"/>
    </location>
</feature>
<evidence type="ECO:0000256" key="1">
    <source>
        <dbReference type="SAM" id="MobiDB-lite"/>
    </source>
</evidence>
<proteinExistence type="predicted"/>
<sequence length="231" mass="25401">MPPQTVTIQAKDIAIAELLLSSKLRVMTALNLGRGTTASGIPKGCQGTEGHGKISSSGGDKDVSRDGAIAASGNEDESLLMSKRITLSKLTKRVYDKKSNEGSKVATSSNTRVVIREKWPRDEIQDLVADDSKGKEVAPLSEAKKAKPRRAASRGVTPPIVPTGNLPRCLLPRNRVRFWVKALLSRYHPNLGIDLDNIGLDHDLLKEEEKEEKDEEAKERKKEEIREKGEE</sequence>
<reference evidence="3" key="1">
    <citation type="submission" date="2019-07" db="EMBL/GenBank/DDBJ databases">
        <title>De Novo Assembly of kiwifruit Actinidia rufa.</title>
        <authorList>
            <person name="Sugita-Konishi S."/>
            <person name="Sato K."/>
            <person name="Mori E."/>
            <person name="Abe Y."/>
            <person name="Kisaki G."/>
            <person name="Hamano K."/>
            <person name="Suezawa K."/>
            <person name="Otani M."/>
            <person name="Fukuda T."/>
            <person name="Manabe T."/>
            <person name="Gomi K."/>
            <person name="Tabuchi M."/>
            <person name="Akimitsu K."/>
            <person name="Kataoka I."/>
        </authorList>
    </citation>
    <scope>NUCLEOTIDE SEQUENCE [LARGE SCALE GENOMIC DNA]</scope>
    <source>
        <strain evidence="3">cv. Fuchu</strain>
    </source>
</reference>
<gene>
    <name evidence="2" type="ORF">Acr_00g0014830</name>
</gene>
<accession>A0A7J0DC93</accession>
<comment type="caution">
    <text evidence="2">The sequence shown here is derived from an EMBL/GenBank/DDBJ whole genome shotgun (WGS) entry which is preliminary data.</text>
</comment>
<dbReference type="AlphaFoldDB" id="A0A7J0DC93"/>
<evidence type="ECO:0000313" key="2">
    <source>
        <dbReference type="EMBL" id="GFS30927.1"/>
    </source>
</evidence>
<feature type="compositionally biased region" description="Basic and acidic residues" evidence="1">
    <location>
        <begin position="215"/>
        <end position="231"/>
    </location>
</feature>
<feature type="region of interest" description="Disordered" evidence="1">
    <location>
        <begin position="41"/>
        <end position="67"/>
    </location>
</feature>
<organism evidence="2 3">
    <name type="scientific">Actinidia rufa</name>
    <dbReference type="NCBI Taxonomy" id="165716"/>
    <lineage>
        <taxon>Eukaryota</taxon>
        <taxon>Viridiplantae</taxon>
        <taxon>Streptophyta</taxon>
        <taxon>Embryophyta</taxon>
        <taxon>Tracheophyta</taxon>
        <taxon>Spermatophyta</taxon>
        <taxon>Magnoliopsida</taxon>
        <taxon>eudicotyledons</taxon>
        <taxon>Gunneridae</taxon>
        <taxon>Pentapetalae</taxon>
        <taxon>asterids</taxon>
        <taxon>Ericales</taxon>
        <taxon>Actinidiaceae</taxon>
        <taxon>Actinidia</taxon>
    </lineage>
</organism>
<dbReference type="EMBL" id="BJWL01000133">
    <property type="protein sequence ID" value="GFS30927.1"/>
    <property type="molecule type" value="Genomic_DNA"/>
</dbReference>
<evidence type="ECO:0000313" key="3">
    <source>
        <dbReference type="Proteomes" id="UP000585474"/>
    </source>
</evidence>
<name>A0A7J0DC93_9ERIC</name>
<dbReference type="Proteomes" id="UP000585474">
    <property type="component" value="Unassembled WGS sequence"/>
</dbReference>
<protein>
    <submittedName>
        <fullName evidence="2">Uncharacterized protein</fullName>
    </submittedName>
</protein>